<keyword evidence="7" id="KW-0926">Vacuole</keyword>
<evidence type="ECO:0000256" key="3">
    <source>
        <dbReference type="ARBA" id="ARBA00022692"/>
    </source>
</evidence>
<evidence type="ECO:0000313" key="9">
    <source>
        <dbReference type="Proteomes" id="UP000030106"/>
    </source>
</evidence>
<feature type="transmembrane region" description="Helical" evidence="7">
    <location>
        <begin position="168"/>
        <end position="187"/>
    </location>
</feature>
<evidence type="ECO:0000256" key="1">
    <source>
        <dbReference type="ARBA" id="ARBA00004127"/>
    </source>
</evidence>
<keyword evidence="4" id="KW-0029">Amino-acid transport</keyword>
<evidence type="ECO:0000256" key="4">
    <source>
        <dbReference type="ARBA" id="ARBA00022970"/>
    </source>
</evidence>
<keyword evidence="5 7" id="KW-1133">Transmembrane helix</keyword>
<protein>
    <recommendedName>
        <fullName evidence="7">Protein BTN</fullName>
    </recommendedName>
</protein>
<dbReference type="PANTHER" id="PTHR10981">
    <property type="entry name" value="BATTENIN"/>
    <property type="match status" value="1"/>
</dbReference>
<keyword evidence="6 7" id="KW-0472">Membrane</keyword>
<gene>
    <name evidence="8" type="ORF">BBAD15_g10839</name>
</gene>
<evidence type="ECO:0000256" key="2">
    <source>
        <dbReference type="ARBA" id="ARBA00022448"/>
    </source>
</evidence>
<dbReference type="AlphaFoldDB" id="A0A0A2VCT1"/>
<dbReference type="GO" id="GO:0006865">
    <property type="term" value="P:amino acid transport"/>
    <property type="evidence" value="ECO:0007669"/>
    <property type="project" value="UniProtKB-KW"/>
</dbReference>
<evidence type="ECO:0000256" key="6">
    <source>
        <dbReference type="ARBA" id="ARBA00023136"/>
    </source>
</evidence>
<dbReference type="eggNOG" id="KOG3880">
    <property type="taxonomic scope" value="Eukaryota"/>
</dbReference>
<evidence type="ECO:0000313" key="8">
    <source>
        <dbReference type="EMBL" id="KGQ03910.1"/>
    </source>
</evidence>
<dbReference type="PANTHER" id="PTHR10981:SF0">
    <property type="entry name" value="BATTENIN"/>
    <property type="match status" value="1"/>
</dbReference>
<dbReference type="Proteomes" id="UP000030106">
    <property type="component" value="Unassembled WGS sequence"/>
</dbReference>
<feature type="transmembrane region" description="Helical" evidence="7">
    <location>
        <begin position="55"/>
        <end position="71"/>
    </location>
</feature>
<keyword evidence="2" id="KW-0813">Transport</keyword>
<dbReference type="GO" id="GO:0012505">
    <property type="term" value="C:endomembrane system"/>
    <property type="evidence" value="ECO:0007669"/>
    <property type="project" value="UniProtKB-SubCell"/>
</dbReference>
<dbReference type="PRINTS" id="PR01315">
    <property type="entry name" value="BATTENIN"/>
</dbReference>
<accession>A0A0A2VCT1</accession>
<evidence type="ECO:0000256" key="7">
    <source>
        <dbReference type="RuleBase" id="RU361113"/>
    </source>
</evidence>
<dbReference type="GO" id="GO:0051453">
    <property type="term" value="P:regulation of intracellular pH"/>
    <property type="evidence" value="ECO:0007669"/>
    <property type="project" value="TreeGrafter"/>
</dbReference>
<name>A0A0A2VCT1_BEABA</name>
<dbReference type="OrthoDB" id="4849469at2759"/>
<dbReference type="GO" id="GO:0005774">
    <property type="term" value="C:vacuolar membrane"/>
    <property type="evidence" value="ECO:0007669"/>
    <property type="project" value="UniProtKB-SubCell"/>
</dbReference>
<comment type="subcellular location">
    <subcellularLocation>
        <location evidence="1">Endomembrane system</location>
        <topology evidence="1">Multi-pass membrane protein</topology>
    </subcellularLocation>
    <subcellularLocation>
        <location evidence="7">Vacuole membrane</location>
        <topology evidence="7">Multi-pass membrane protein</topology>
    </subcellularLocation>
</comment>
<feature type="transmembrane region" description="Helical" evidence="7">
    <location>
        <begin position="21"/>
        <end position="49"/>
    </location>
</feature>
<reference evidence="8 9" key="1">
    <citation type="submission" date="2012-10" db="EMBL/GenBank/DDBJ databases">
        <title>Genome sequencing and analysis of entomopathogenic fungi Beauveria bassiana D1-5.</title>
        <authorList>
            <person name="Li Q."/>
            <person name="Wang L."/>
            <person name="Zhang Z."/>
            <person name="Wang Q."/>
            <person name="Ren J."/>
            <person name="Wang M."/>
            <person name="Xu W."/>
            <person name="Wang J."/>
            <person name="Lu Y."/>
            <person name="Du Q."/>
            <person name="Sun Z."/>
        </authorList>
    </citation>
    <scope>NUCLEOTIDE SEQUENCE [LARGE SCALE GENOMIC DNA]</scope>
    <source>
        <strain evidence="8 9">D1-5</strain>
    </source>
</reference>
<organism evidence="8 9">
    <name type="scientific">Beauveria bassiana D1-5</name>
    <dbReference type="NCBI Taxonomy" id="1245745"/>
    <lineage>
        <taxon>Eukaryota</taxon>
        <taxon>Fungi</taxon>
        <taxon>Dikarya</taxon>
        <taxon>Ascomycota</taxon>
        <taxon>Pezizomycotina</taxon>
        <taxon>Sordariomycetes</taxon>
        <taxon>Hypocreomycetidae</taxon>
        <taxon>Hypocreales</taxon>
        <taxon>Cordycipitaceae</taxon>
        <taxon>Beauveria</taxon>
    </lineage>
</organism>
<comment type="caution">
    <text evidence="8">The sequence shown here is derived from an EMBL/GenBank/DDBJ whole genome shotgun (WGS) entry which is preliminary data.</text>
</comment>
<proteinExistence type="inferred from homology"/>
<dbReference type="EMBL" id="ANFO01001142">
    <property type="protein sequence ID" value="KGQ03910.1"/>
    <property type="molecule type" value="Genomic_DNA"/>
</dbReference>
<dbReference type="HOGENOM" id="CLU_029663_1_0_1"/>
<feature type="transmembrane region" description="Helical" evidence="7">
    <location>
        <begin position="83"/>
        <end position="102"/>
    </location>
</feature>
<dbReference type="InterPro" id="IPR003492">
    <property type="entry name" value="Battenin_disease_Cln3"/>
</dbReference>
<feature type="transmembrane region" description="Helical" evidence="7">
    <location>
        <begin position="320"/>
        <end position="341"/>
    </location>
</feature>
<comment type="similarity">
    <text evidence="7">Belongs to the battenin family.</text>
</comment>
<dbReference type="Pfam" id="PF02487">
    <property type="entry name" value="CLN3"/>
    <property type="match status" value="1"/>
</dbReference>
<keyword evidence="3 7" id="KW-0812">Transmembrane</keyword>
<dbReference type="STRING" id="1245745.A0A0A2VCT1"/>
<feature type="transmembrane region" description="Helical" evidence="7">
    <location>
        <begin position="347"/>
        <end position="366"/>
    </location>
</feature>
<feature type="transmembrane region" description="Helical" evidence="7">
    <location>
        <begin position="108"/>
        <end position="127"/>
    </location>
</feature>
<feature type="transmembrane region" description="Helical" evidence="7">
    <location>
        <begin position="139"/>
        <end position="162"/>
    </location>
</feature>
<sequence length="425" mass="45401">MYGSQSHERRQAMKALRNQSIKIITGYTILGFCNVILSNIIFSSSYLIIPYSRPIVLLIQLLPALVAKLLAPHALLPYLSWKLRPFLFAGCWSLAVFIASVTPANVPAVWRVLVVLLAAATAALTDVSSLGHLRHFGRAGLAGWGIGTGAASLLWAVAPYVVTVSAHVVLRTALDYAHYFVGAGLVAHSMVLRRPPVFTCTTVDSIKYDARAAEEGSGEFVLQEPPPQHDGDGPTTTWAGRFEHNLRLVDPLAKPYIRTLCFAFTLQALVAPGISRAYGRSAVFGTFETFSAVYNLAFHAGNLVSRSTILLIRIRHLARLTSLLAVVVAALLLNGVAAFVISPYLVLPALFATGLLGGAVYANIFASALEQMATDKPADAEFGLGVISTGETVGILCGSLLAALTEQSLCSVDAGNGTRWCYTTS</sequence>
<evidence type="ECO:0000256" key="5">
    <source>
        <dbReference type="ARBA" id="ARBA00022989"/>
    </source>
</evidence>